<gene>
    <name evidence="7" type="ORF">AMAG_05519</name>
</gene>
<evidence type="ECO:0000313" key="7">
    <source>
        <dbReference type="EMBL" id="KNE60093.1"/>
    </source>
</evidence>
<evidence type="ECO:0000313" key="8">
    <source>
        <dbReference type="Proteomes" id="UP000054350"/>
    </source>
</evidence>
<dbReference type="VEuPathDB" id="FungiDB:AMAG_05519"/>
<sequence length="773" mass="80315">MHSPKAALVALSAWLVVFAVLGGLVHPVGAASSTASPPSASPTPPTPTSSNPPKTNGTAPPANASIPSTCFPLATTAYCGAFQGAALHPITTANGTVLYNTSDSYTAWLQQSLLPQPFVKRMLDNFGCSNDSASTFPLGKTSLRHFVSFLCASSIAQSQECWNRTIVQAVQQGRAPPSGTKPFALCRSSCSAFVDSLENLMVKNGDVCRGPSPAVKAGKIQEMRNLCTNSMWFNATSNCVDAVKAEEPWCGLAPLSDMCDSCEPFAGSSGCKELAAAATIATPTPTSAPTADPMTDSDAARASEKITIIAASTTSAVVAAVVIGLMVMVRRRQRLARSNQTGPAPNGSSNRGAPSSARRDSAARTGNRRIAINSPQRGSEFVMSPFKRPSLQTGSPVLQHSTIQHSPALHHSSLACTPVLAPTIGTGSPAPHHASVLAGHPMDSPSSWTIPLPDRLAPLEMPSPSLGVTTFPSPVPLANRPITLALPPTSTISRGVLQEPASAPADGRPVTLVLPPNSTISRLPPLPSGEAPIMLVLPPNSTINRRVSGQTVTSPIYRLPSTLSSRGRGGSSGQNRSTMSPTEYVLPSTLTSRRRTQDPTSPAPDATEPNGVHGHDGAGDSPLPSLSEMPLPAPLAPVSRRESSLIAAPSPTHSRVRSSVSSPAPATPIAGGGASMAGTLTATAKFRVVIRKYDRQLEDEMTLVPGDLIEVLEAFEDGWALGINLKRGSTGDEGDTAAFPLVCTVPVAMDDVRRMSLMSASATPRSAKVISKT</sequence>
<reference evidence="7 8" key="1">
    <citation type="submission" date="2009-11" db="EMBL/GenBank/DDBJ databases">
        <title>Annotation of Allomyces macrogynus ATCC 38327.</title>
        <authorList>
            <consortium name="The Broad Institute Genome Sequencing Platform"/>
            <person name="Russ C."/>
            <person name="Cuomo C."/>
            <person name="Burger G."/>
            <person name="Gray M.W."/>
            <person name="Holland P.W.H."/>
            <person name="King N."/>
            <person name="Lang F.B.F."/>
            <person name="Roger A.J."/>
            <person name="Ruiz-Trillo I."/>
            <person name="Young S.K."/>
            <person name="Zeng Q."/>
            <person name="Gargeya S."/>
            <person name="Fitzgerald M."/>
            <person name="Haas B."/>
            <person name="Abouelleil A."/>
            <person name="Alvarado L."/>
            <person name="Arachchi H.M."/>
            <person name="Berlin A."/>
            <person name="Chapman S.B."/>
            <person name="Gearin G."/>
            <person name="Goldberg J."/>
            <person name="Griggs A."/>
            <person name="Gujja S."/>
            <person name="Hansen M."/>
            <person name="Heiman D."/>
            <person name="Howarth C."/>
            <person name="Larimer J."/>
            <person name="Lui A."/>
            <person name="MacDonald P.J.P."/>
            <person name="McCowen C."/>
            <person name="Montmayeur A."/>
            <person name="Murphy C."/>
            <person name="Neiman D."/>
            <person name="Pearson M."/>
            <person name="Priest M."/>
            <person name="Roberts A."/>
            <person name="Saif S."/>
            <person name="Shea T."/>
            <person name="Sisk P."/>
            <person name="Stolte C."/>
            <person name="Sykes S."/>
            <person name="Wortman J."/>
            <person name="Nusbaum C."/>
            <person name="Birren B."/>
        </authorList>
    </citation>
    <scope>NUCLEOTIDE SEQUENCE [LARGE SCALE GENOMIC DNA]</scope>
    <source>
        <strain evidence="7 8">ATCC 38327</strain>
    </source>
</reference>
<feature type="compositionally biased region" description="Low complexity" evidence="3">
    <location>
        <begin position="649"/>
        <end position="669"/>
    </location>
</feature>
<feature type="compositionally biased region" description="Low complexity" evidence="3">
    <location>
        <begin position="621"/>
        <end position="630"/>
    </location>
</feature>
<feature type="signal peptide" evidence="5">
    <location>
        <begin position="1"/>
        <end position="30"/>
    </location>
</feature>
<keyword evidence="5" id="KW-0732">Signal</keyword>
<dbReference type="EMBL" id="GG745335">
    <property type="protein sequence ID" value="KNE60093.1"/>
    <property type="molecule type" value="Genomic_DNA"/>
</dbReference>
<evidence type="ECO:0000256" key="1">
    <source>
        <dbReference type="ARBA" id="ARBA00022443"/>
    </source>
</evidence>
<keyword evidence="1 2" id="KW-0728">SH3 domain</keyword>
<keyword evidence="4" id="KW-0472">Membrane</keyword>
<organism evidence="7 8">
    <name type="scientific">Allomyces macrogynus (strain ATCC 38327)</name>
    <name type="common">Allomyces javanicus var. macrogynus</name>
    <dbReference type="NCBI Taxonomy" id="578462"/>
    <lineage>
        <taxon>Eukaryota</taxon>
        <taxon>Fungi</taxon>
        <taxon>Fungi incertae sedis</taxon>
        <taxon>Blastocladiomycota</taxon>
        <taxon>Blastocladiomycetes</taxon>
        <taxon>Blastocladiales</taxon>
        <taxon>Blastocladiaceae</taxon>
        <taxon>Allomyces</taxon>
    </lineage>
</organism>
<evidence type="ECO:0000256" key="3">
    <source>
        <dbReference type="SAM" id="MobiDB-lite"/>
    </source>
</evidence>
<evidence type="ECO:0000256" key="4">
    <source>
        <dbReference type="SAM" id="Phobius"/>
    </source>
</evidence>
<keyword evidence="8" id="KW-1185">Reference proteome</keyword>
<dbReference type="SUPFAM" id="SSF50044">
    <property type="entry name" value="SH3-domain"/>
    <property type="match status" value="1"/>
</dbReference>
<feature type="region of interest" description="Disordered" evidence="3">
    <location>
        <begin position="545"/>
        <end position="676"/>
    </location>
</feature>
<proteinExistence type="predicted"/>
<accession>A0A0L0SC08</accession>
<dbReference type="InterPro" id="IPR036028">
    <property type="entry name" value="SH3-like_dom_sf"/>
</dbReference>
<feature type="compositionally biased region" description="Polar residues" evidence="3">
    <location>
        <begin position="336"/>
        <end position="353"/>
    </location>
</feature>
<feature type="transmembrane region" description="Helical" evidence="4">
    <location>
        <begin position="306"/>
        <end position="329"/>
    </location>
</feature>
<evidence type="ECO:0000256" key="5">
    <source>
        <dbReference type="SAM" id="SignalP"/>
    </source>
</evidence>
<dbReference type="Proteomes" id="UP000054350">
    <property type="component" value="Unassembled WGS sequence"/>
</dbReference>
<evidence type="ECO:0000256" key="2">
    <source>
        <dbReference type="PROSITE-ProRule" id="PRU00192"/>
    </source>
</evidence>
<feature type="domain" description="SH3" evidence="6">
    <location>
        <begin position="682"/>
        <end position="749"/>
    </location>
</feature>
<feature type="compositionally biased region" description="Polar residues" evidence="3">
    <location>
        <begin position="545"/>
        <end position="554"/>
    </location>
</feature>
<name>A0A0L0SC08_ALLM3</name>
<feature type="region of interest" description="Disordered" evidence="3">
    <location>
        <begin position="336"/>
        <end position="394"/>
    </location>
</feature>
<evidence type="ECO:0000259" key="6">
    <source>
        <dbReference type="PROSITE" id="PS50002"/>
    </source>
</evidence>
<keyword evidence="4" id="KW-0812">Transmembrane</keyword>
<keyword evidence="4" id="KW-1133">Transmembrane helix</keyword>
<dbReference type="InterPro" id="IPR001452">
    <property type="entry name" value="SH3_domain"/>
</dbReference>
<reference evidence="8" key="2">
    <citation type="submission" date="2009-11" db="EMBL/GenBank/DDBJ databases">
        <title>The Genome Sequence of Allomyces macrogynus strain ATCC 38327.</title>
        <authorList>
            <consortium name="The Broad Institute Genome Sequencing Platform"/>
            <person name="Russ C."/>
            <person name="Cuomo C."/>
            <person name="Shea T."/>
            <person name="Young S.K."/>
            <person name="Zeng Q."/>
            <person name="Koehrsen M."/>
            <person name="Haas B."/>
            <person name="Borodovsky M."/>
            <person name="Guigo R."/>
            <person name="Alvarado L."/>
            <person name="Berlin A."/>
            <person name="Borenstein D."/>
            <person name="Chen Z."/>
            <person name="Engels R."/>
            <person name="Freedman E."/>
            <person name="Gellesch M."/>
            <person name="Goldberg J."/>
            <person name="Griggs A."/>
            <person name="Gujja S."/>
            <person name="Heiman D."/>
            <person name="Hepburn T."/>
            <person name="Howarth C."/>
            <person name="Jen D."/>
            <person name="Larson L."/>
            <person name="Lewis B."/>
            <person name="Mehta T."/>
            <person name="Park D."/>
            <person name="Pearson M."/>
            <person name="Roberts A."/>
            <person name="Saif S."/>
            <person name="Shenoy N."/>
            <person name="Sisk P."/>
            <person name="Stolte C."/>
            <person name="Sykes S."/>
            <person name="Walk T."/>
            <person name="White J."/>
            <person name="Yandava C."/>
            <person name="Burger G."/>
            <person name="Gray M.W."/>
            <person name="Holland P.W.H."/>
            <person name="King N."/>
            <person name="Lang F.B.F."/>
            <person name="Roger A.J."/>
            <person name="Ruiz-Trillo I."/>
            <person name="Lander E."/>
            <person name="Nusbaum C."/>
        </authorList>
    </citation>
    <scope>NUCLEOTIDE SEQUENCE [LARGE SCALE GENOMIC DNA]</scope>
    <source>
        <strain evidence="8">ATCC 38327</strain>
    </source>
</reference>
<dbReference type="STRING" id="578462.A0A0L0SC08"/>
<protein>
    <recommendedName>
        <fullName evidence="6">SH3 domain-containing protein</fullName>
    </recommendedName>
</protein>
<dbReference type="Gene3D" id="2.30.30.40">
    <property type="entry name" value="SH3 Domains"/>
    <property type="match status" value="1"/>
</dbReference>
<feature type="region of interest" description="Disordered" evidence="3">
    <location>
        <begin position="31"/>
        <end position="61"/>
    </location>
</feature>
<dbReference type="AlphaFoldDB" id="A0A0L0SC08"/>
<feature type="chain" id="PRO_5005548009" description="SH3 domain-containing protein" evidence="5">
    <location>
        <begin position="31"/>
        <end position="773"/>
    </location>
</feature>
<dbReference type="OrthoDB" id="5340910at2759"/>
<dbReference type="PROSITE" id="PS50002">
    <property type="entry name" value="SH3"/>
    <property type="match status" value="1"/>
</dbReference>